<dbReference type="EMBL" id="CP086720">
    <property type="protein sequence ID" value="WOO85393.1"/>
    <property type="molecule type" value="Genomic_DNA"/>
</dbReference>
<dbReference type="GeneID" id="87812056"/>
<keyword evidence="2" id="KW-1185">Reference proteome</keyword>
<protein>
    <submittedName>
        <fullName evidence="1">Uncharacterized protein</fullName>
    </submittedName>
</protein>
<reference evidence="1" key="1">
    <citation type="submission" date="2023-10" db="EMBL/GenBank/DDBJ databases">
        <authorList>
            <person name="Noh H."/>
        </authorList>
    </citation>
    <scope>NUCLEOTIDE SEQUENCE</scope>
    <source>
        <strain evidence="1">DUCC4014</strain>
    </source>
</reference>
<accession>A0AAF1BTZ0</accession>
<name>A0AAF1BTZ0_9TREE</name>
<evidence type="ECO:0000313" key="1">
    <source>
        <dbReference type="EMBL" id="WOO85393.1"/>
    </source>
</evidence>
<gene>
    <name evidence="1" type="ORF">LOC62_07G008892</name>
</gene>
<organism evidence="1 2">
    <name type="scientific">Vanrija pseudolonga</name>
    <dbReference type="NCBI Taxonomy" id="143232"/>
    <lineage>
        <taxon>Eukaryota</taxon>
        <taxon>Fungi</taxon>
        <taxon>Dikarya</taxon>
        <taxon>Basidiomycota</taxon>
        <taxon>Agaricomycotina</taxon>
        <taxon>Tremellomycetes</taxon>
        <taxon>Trichosporonales</taxon>
        <taxon>Trichosporonaceae</taxon>
        <taxon>Vanrija</taxon>
    </lineage>
</organism>
<proteinExistence type="predicted"/>
<dbReference type="RefSeq" id="XP_062631419.1">
    <property type="nucleotide sequence ID" value="XM_062775435.1"/>
</dbReference>
<sequence length="370" mass="40498">MPPPRPGTPAPRPALSPTSYPAIWDEILHHADESTYPALRATCTDLHARISSKLYTHVAVRIVKSGTGATVEPQHPCTRRRVPGLDFNGGAAARALTLARLKAHCVVLDEVAHGQYMYPVLDGLRRLDIDALFELGRALGGVTTHRYYGNTYMPSVFDLPSAARLVAFIEPKANMSVYVPLPVAESEFANLFQAFPGPAARVVVLNFPLNGVAVRADHLSRVDHLSSVFVIVRAGTAPPKAHPPQNTFGVLSSLLLSVAALLPRVNFAFLGLEDVSDKWVSNDPLPVRWDERRHALRSMIGFAVRRFQVIEADEDFDDWSNRMVAGDDLANGQMRALLGAITVDTVASLRDRGGDELYRRFTVPPEQSTG</sequence>
<dbReference type="AlphaFoldDB" id="A0AAF1BTZ0"/>
<evidence type="ECO:0000313" key="2">
    <source>
        <dbReference type="Proteomes" id="UP000827549"/>
    </source>
</evidence>
<dbReference type="Proteomes" id="UP000827549">
    <property type="component" value="Chromosome 7"/>
</dbReference>